<dbReference type="EMBL" id="CAJVCH010239829">
    <property type="protein sequence ID" value="CAG7732905.1"/>
    <property type="molecule type" value="Genomic_DNA"/>
</dbReference>
<gene>
    <name evidence="1" type="ORF">AFUS01_LOCUS21386</name>
</gene>
<dbReference type="Proteomes" id="UP000708208">
    <property type="component" value="Unassembled WGS sequence"/>
</dbReference>
<proteinExistence type="predicted"/>
<organism evidence="1 2">
    <name type="scientific">Allacma fusca</name>
    <dbReference type="NCBI Taxonomy" id="39272"/>
    <lineage>
        <taxon>Eukaryota</taxon>
        <taxon>Metazoa</taxon>
        <taxon>Ecdysozoa</taxon>
        <taxon>Arthropoda</taxon>
        <taxon>Hexapoda</taxon>
        <taxon>Collembola</taxon>
        <taxon>Symphypleona</taxon>
        <taxon>Sminthuridae</taxon>
        <taxon>Allacma</taxon>
    </lineage>
</organism>
<evidence type="ECO:0000313" key="1">
    <source>
        <dbReference type="EMBL" id="CAG7732905.1"/>
    </source>
</evidence>
<reference evidence="1" key="1">
    <citation type="submission" date="2021-06" db="EMBL/GenBank/DDBJ databases">
        <authorList>
            <person name="Hodson N. C."/>
            <person name="Mongue J. A."/>
            <person name="Jaron S. K."/>
        </authorList>
    </citation>
    <scope>NUCLEOTIDE SEQUENCE</scope>
</reference>
<name>A0A8J2P5S7_9HEXA</name>
<comment type="caution">
    <text evidence="1">The sequence shown here is derived from an EMBL/GenBank/DDBJ whole genome shotgun (WGS) entry which is preliminary data.</text>
</comment>
<evidence type="ECO:0000313" key="2">
    <source>
        <dbReference type="Proteomes" id="UP000708208"/>
    </source>
</evidence>
<dbReference type="AlphaFoldDB" id="A0A8J2P5S7"/>
<protein>
    <submittedName>
        <fullName evidence="1">Uncharacterized protein</fullName>
    </submittedName>
</protein>
<sequence>MWCDAKELVNQTKFIASTSTMADKNPLNFEVTPKGPTIPPNVNQKSFAALHVAPQDTTTLKPGQVLKCTGGKVRVRNADQKQFNNQNSKFVEKGDILAINGPAVAVNEDKDEPAHFRVFTANPK</sequence>
<keyword evidence="2" id="KW-1185">Reference proteome</keyword>
<accession>A0A8J2P5S7</accession>